<reference evidence="4 5" key="1">
    <citation type="journal article" date="2014" name="Agronomy (Basel)">
        <title>A Draft Genome Sequence for Ensete ventricosum, the Drought-Tolerant Tree Against Hunger.</title>
        <authorList>
            <person name="Harrison J."/>
            <person name="Moore K.A."/>
            <person name="Paszkiewicz K."/>
            <person name="Jones T."/>
            <person name="Grant M."/>
            <person name="Ambacheew D."/>
            <person name="Muzemil S."/>
            <person name="Studholme D.J."/>
        </authorList>
    </citation>
    <scope>NUCLEOTIDE SEQUENCE [LARGE SCALE GENOMIC DNA]</scope>
</reference>
<sequence length="299" mass="33302">MRSIRLKNGQDAIGTVALPELLDLVAARDDAYDRIWQPGYKSCAATSYCRDDRRNSSVLTVSASVEVGSNDAYKVPSAIMQSAAVSSDNKTLILSLSNGDDVVRAPRSRVYLHFAELRVLKGNQSSKFQVRVPGNRPSLINISLEYLVAHHIPLNYQANSDPSTFYLNLTTVPGSLSPLLNAMEAYYYVNLTTISTDQGDAKRQPKWKWRDTRDSSFHTGSPHFTYQDLRTITNNFERVIGKGGFGTVYYGRLHDGTEVAVKMQKRFLAIEEGITEDFVAEELGSDSHGIKEFQVEVGH</sequence>
<dbReference type="InterPro" id="IPR000719">
    <property type="entry name" value="Prot_kinase_dom"/>
</dbReference>
<dbReference type="GO" id="GO:0004672">
    <property type="term" value="F:protein kinase activity"/>
    <property type="evidence" value="ECO:0007669"/>
    <property type="project" value="InterPro"/>
</dbReference>
<comment type="subcellular location">
    <subcellularLocation>
        <location evidence="1">Membrane</location>
        <topology evidence="1">Single-pass membrane protein</topology>
    </subcellularLocation>
</comment>
<evidence type="ECO:0000313" key="4">
    <source>
        <dbReference type="EMBL" id="RRT57839.1"/>
    </source>
</evidence>
<dbReference type="PROSITE" id="PS00107">
    <property type="entry name" value="PROTEIN_KINASE_ATP"/>
    <property type="match status" value="1"/>
</dbReference>
<evidence type="ECO:0000259" key="3">
    <source>
        <dbReference type="PROSITE" id="PS50011"/>
    </source>
</evidence>
<name>A0A426Z1I3_ENSVE</name>
<dbReference type="PROSITE" id="PS50011">
    <property type="entry name" value="PROTEIN_KINASE_DOM"/>
    <property type="match status" value="1"/>
</dbReference>
<dbReference type="EMBL" id="AMZH03008980">
    <property type="protein sequence ID" value="RRT57839.1"/>
    <property type="molecule type" value="Genomic_DNA"/>
</dbReference>
<dbReference type="PANTHER" id="PTHR45631:SF202">
    <property type="entry name" value="SENESCENCE-INDUCED RECEPTOR-LIKE SERINE_THREONINE-PROTEIN KINASE"/>
    <property type="match status" value="1"/>
</dbReference>
<feature type="domain" description="Protein kinase" evidence="3">
    <location>
        <begin position="234"/>
        <end position="299"/>
    </location>
</feature>
<dbReference type="PANTHER" id="PTHR45631">
    <property type="entry name" value="OS07G0107800 PROTEIN-RELATED"/>
    <property type="match status" value="1"/>
</dbReference>
<evidence type="ECO:0000256" key="2">
    <source>
        <dbReference type="PROSITE-ProRule" id="PRU10141"/>
    </source>
</evidence>
<protein>
    <recommendedName>
        <fullName evidence="3">Protein kinase domain-containing protein</fullName>
    </recommendedName>
</protein>
<dbReference type="GO" id="GO:0005524">
    <property type="term" value="F:ATP binding"/>
    <property type="evidence" value="ECO:0007669"/>
    <property type="project" value="UniProtKB-UniRule"/>
</dbReference>
<dbReference type="Gene3D" id="3.30.200.20">
    <property type="entry name" value="Phosphorylase Kinase, domain 1"/>
    <property type="match status" value="1"/>
</dbReference>
<proteinExistence type="predicted"/>
<dbReference type="GO" id="GO:0016020">
    <property type="term" value="C:membrane"/>
    <property type="evidence" value="ECO:0007669"/>
    <property type="project" value="UniProtKB-SubCell"/>
</dbReference>
<dbReference type="InterPro" id="IPR011009">
    <property type="entry name" value="Kinase-like_dom_sf"/>
</dbReference>
<organism evidence="4 5">
    <name type="scientific">Ensete ventricosum</name>
    <name type="common">Abyssinian banana</name>
    <name type="synonym">Musa ensete</name>
    <dbReference type="NCBI Taxonomy" id="4639"/>
    <lineage>
        <taxon>Eukaryota</taxon>
        <taxon>Viridiplantae</taxon>
        <taxon>Streptophyta</taxon>
        <taxon>Embryophyta</taxon>
        <taxon>Tracheophyta</taxon>
        <taxon>Spermatophyta</taxon>
        <taxon>Magnoliopsida</taxon>
        <taxon>Liliopsida</taxon>
        <taxon>Zingiberales</taxon>
        <taxon>Musaceae</taxon>
        <taxon>Ensete</taxon>
    </lineage>
</organism>
<comment type="caution">
    <text evidence="4">The sequence shown here is derived from an EMBL/GenBank/DDBJ whole genome shotgun (WGS) entry which is preliminary data.</text>
</comment>
<accession>A0A426Z1I3</accession>
<evidence type="ECO:0000313" key="5">
    <source>
        <dbReference type="Proteomes" id="UP000287651"/>
    </source>
</evidence>
<dbReference type="AlphaFoldDB" id="A0A426Z1I3"/>
<dbReference type="Pfam" id="PF12819">
    <property type="entry name" value="Malectin_like"/>
    <property type="match status" value="1"/>
</dbReference>
<feature type="binding site" evidence="2">
    <location>
        <position position="262"/>
    </location>
    <ligand>
        <name>ATP</name>
        <dbReference type="ChEBI" id="CHEBI:30616"/>
    </ligand>
</feature>
<dbReference type="InterPro" id="IPR017441">
    <property type="entry name" value="Protein_kinase_ATP_BS"/>
</dbReference>
<gene>
    <name evidence="4" type="ORF">B296_00018702</name>
</gene>
<dbReference type="InterPro" id="IPR024788">
    <property type="entry name" value="Malectin-like_Carb-bd_dom"/>
</dbReference>
<dbReference type="Proteomes" id="UP000287651">
    <property type="component" value="Unassembled WGS sequence"/>
</dbReference>
<keyword evidence="2" id="KW-0067">ATP-binding</keyword>
<dbReference type="SUPFAM" id="SSF56112">
    <property type="entry name" value="Protein kinase-like (PK-like)"/>
    <property type="match status" value="1"/>
</dbReference>
<evidence type="ECO:0000256" key="1">
    <source>
        <dbReference type="ARBA" id="ARBA00004167"/>
    </source>
</evidence>
<keyword evidence="2" id="KW-0547">Nucleotide-binding</keyword>